<evidence type="ECO:0000256" key="2">
    <source>
        <dbReference type="ARBA" id="ARBA00008814"/>
    </source>
</evidence>
<evidence type="ECO:0000256" key="1">
    <source>
        <dbReference type="ARBA" id="ARBA00004196"/>
    </source>
</evidence>
<dbReference type="Proteomes" id="UP000236732">
    <property type="component" value="Unassembled WGS sequence"/>
</dbReference>
<feature type="chain" id="PRO_5009297370" evidence="6">
    <location>
        <begin position="28"/>
        <end position="354"/>
    </location>
</feature>
<evidence type="ECO:0000313" key="9">
    <source>
        <dbReference type="Proteomes" id="UP000236732"/>
    </source>
</evidence>
<accession>A0A1H6ESW7</accession>
<comment type="similarity">
    <text evidence="2">Belongs to the bacterial solute-binding protein 8 family.</text>
</comment>
<feature type="domain" description="Fe/B12 periplasmic-binding" evidence="7">
    <location>
        <begin position="74"/>
        <end position="354"/>
    </location>
</feature>
<dbReference type="Gene3D" id="3.40.50.1980">
    <property type="entry name" value="Nitrogenase molybdenum iron protein domain"/>
    <property type="match status" value="2"/>
</dbReference>
<feature type="region of interest" description="Disordered" evidence="5">
    <location>
        <begin position="28"/>
        <end position="71"/>
    </location>
</feature>
<dbReference type="RefSeq" id="WP_103960978.1">
    <property type="nucleotide sequence ID" value="NZ_FNVT01000014.1"/>
</dbReference>
<dbReference type="PANTHER" id="PTHR30532">
    <property type="entry name" value="IRON III DICITRATE-BINDING PERIPLASMIC PROTEIN"/>
    <property type="match status" value="1"/>
</dbReference>
<keyword evidence="9" id="KW-1185">Reference proteome</keyword>
<dbReference type="PROSITE" id="PS50983">
    <property type="entry name" value="FE_B12_PBP"/>
    <property type="match status" value="1"/>
</dbReference>
<dbReference type="Pfam" id="PF01497">
    <property type="entry name" value="Peripla_BP_2"/>
    <property type="match status" value="1"/>
</dbReference>
<dbReference type="GO" id="GO:1901678">
    <property type="term" value="P:iron coordination entity transport"/>
    <property type="evidence" value="ECO:0007669"/>
    <property type="project" value="UniProtKB-ARBA"/>
</dbReference>
<dbReference type="InterPro" id="IPR051313">
    <property type="entry name" value="Bact_iron-sidero_bind"/>
</dbReference>
<evidence type="ECO:0000256" key="5">
    <source>
        <dbReference type="SAM" id="MobiDB-lite"/>
    </source>
</evidence>
<reference evidence="8 9" key="1">
    <citation type="submission" date="2016-10" db="EMBL/GenBank/DDBJ databases">
        <authorList>
            <person name="de Groot N.N."/>
        </authorList>
    </citation>
    <scope>NUCLEOTIDE SEQUENCE [LARGE SCALE GENOMIC DNA]</scope>
    <source>
        <strain evidence="8 9">CGMCC 4.7037</strain>
    </source>
</reference>
<sequence length="354" mass="37583">MATVPRRTLVAIGAAALLGVSACGGTAAPPAAAPAAPGSSASGSAAAPSASGAQGAWTWTDDRGKNISVPRRPQRVVAQSAAAAALWDFGVRPIGVFGPHRLKDGGRDPEVGEVDIAKVESIGNVWGEFNVEKYASLQPDLLVAGMYQKDTLWYIPEQSVAAVDQVAPSVGVQLSGKPLVDIIDKYGQLATALGADPKAAPVVEAKNRFDAAGAALKTLAAAKPDLKVMIVTGTPESLYVAYLPDHPDIKYWGELGLNIVYPSKPTESEGGFWEVLSWENADKYQADVILVDARSQSMKIDEMAKKPTWAKLPAVKAGQLYPWHAAERYSYLGYAQVMEELKTNLEKSRDDVVK</sequence>
<protein>
    <submittedName>
        <fullName evidence="8">Iron complex transport system substrate-binding protein</fullName>
    </submittedName>
</protein>
<dbReference type="PROSITE" id="PS51257">
    <property type="entry name" value="PROKAR_LIPOPROTEIN"/>
    <property type="match status" value="1"/>
</dbReference>
<feature type="signal peptide" evidence="6">
    <location>
        <begin position="1"/>
        <end position="27"/>
    </location>
</feature>
<dbReference type="PANTHER" id="PTHR30532:SF24">
    <property type="entry name" value="FERRIC ENTEROBACTIN-BINDING PERIPLASMIC PROTEIN FEPB"/>
    <property type="match status" value="1"/>
</dbReference>
<dbReference type="InterPro" id="IPR006311">
    <property type="entry name" value="TAT_signal"/>
</dbReference>
<feature type="compositionally biased region" description="Low complexity" evidence="5">
    <location>
        <begin position="28"/>
        <end position="56"/>
    </location>
</feature>
<organism evidence="8 9">
    <name type="scientific">Nonomuraea solani</name>
    <dbReference type="NCBI Taxonomy" id="1144553"/>
    <lineage>
        <taxon>Bacteria</taxon>
        <taxon>Bacillati</taxon>
        <taxon>Actinomycetota</taxon>
        <taxon>Actinomycetes</taxon>
        <taxon>Streptosporangiales</taxon>
        <taxon>Streptosporangiaceae</taxon>
        <taxon>Nonomuraea</taxon>
    </lineage>
</organism>
<dbReference type="InterPro" id="IPR002491">
    <property type="entry name" value="ABC_transptr_periplasmic_BD"/>
</dbReference>
<evidence type="ECO:0000256" key="6">
    <source>
        <dbReference type="SAM" id="SignalP"/>
    </source>
</evidence>
<comment type="subcellular location">
    <subcellularLocation>
        <location evidence="1">Cell envelope</location>
    </subcellularLocation>
</comment>
<dbReference type="GO" id="GO:0030288">
    <property type="term" value="C:outer membrane-bounded periplasmic space"/>
    <property type="evidence" value="ECO:0007669"/>
    <property type="project" value="TreeGrafter"/>
</dbReference>
<evidence type="ECO:0000256" key="3">
    <source>
        <dbReference type="ARBA" id="ARBA00022448"/>
    </source>
</evidence>
<dbReference type="AlphaFoldDB" id="A0A1H6ESW7"/>
<name>A0A1H6ESW7_9ACTN</name>
<dbReference type="PROSITE" id="PS51318">
    <property type="entry name" value="TAT"/>
    <property type="match status" value="1"/>
</dbReference>
<dbReference type="SUPFAM" id="SSF53807">
    <property type="entry name" value="Helical backbone' metal receptor"/>
    <property type="match status" value="1"/>
</dbReference>
<dbReference type="EMBL" id="FNVT01000014">
    <property type="protein sequence ID" value="SEG99794.1"/>
    <property type="molecule type" value="Genomic_DNA"/>
</dbReference>
<evidence type="ECO:0000259" key="7">
    <source>
        <dbReference type="PROSITE" id="PS50983"/>
    </source>
</evidence>
<gene>
    <name evidence="8" type="ORF">SAMN05444920_11470</name>
</gene>
<evidence type="ECO:0000256" key="4">
    <source>
        <dbReference type="ARBA" id="ARBA00022729"/>
    </source>
</evidence>
<keyword evidence="3" id="KW-0813">Transport</keyword>
<proteinExistence type="inferred from homology"/>
<keyword evidence="4 6" id="KW-0732">Signal</keyword>
<dbReference type="OrthoDB" id="7941913at2"/>
<evidence type="ECO:0000313" key="8">
    <source>
        <dbReference type="EMBL" id="SEG99794.1"/>
    </source>
</evidence>